<feature type="non-terminal residue" evidence="2">
    <location>
        <position position="1"/>
    </location>
</feature>
<organism evidence="2">
    <name type="scientific">uncultured Frankineae bacterium</name>
    <dbReference type="NCBI Taxonomy" id="437475"/>
    <lineage>
        <taxon>Bacteria</taxon>
        <taxon>Bacillati</taxon>
        <taxon>Actinomycetota</taxon>
        <taxon>Actinomycetes</taxon>
        <taxon>Frankiales</taxon>
        <taxon>environmental samples</taxon>
    </lineage>
</organism>
<feature type="non-terminal residue" evidence="2">
    <location>
        <position position="436"/>
    </location>
</feature>
<feature type="compositionally biased region" description="Basic and acidic residues" evidence="1">
    <location>
        <begin position="250"/>
        <end position="263"/>
    </location>
</feature>
<protein>
    <submittedName>
        <fullName evidence="2">Uncharacterized protein</fullName>
    </submittedName>
</protein>
<name>A0A6J4LA04_9ACTN</name>
<feature type="compositionally biased region" description="Basic and acidic residues" evidence="1">
    <location>
        <begin position="287"/>
        <end position="297"/>
    </location>
</feature>
<feature type="compositionally biased region" description="Basic residues" evidence="1">
    <location>
        <begin position="1"/>
        <end position="11"/>
    </location>
</feature>
<gene>
    <name evidence="2" type="ORF">AVDCRST_MAG07-2076</name>
</gene>
<feature type="compositionally biased region" description="Low complexity" evidence="1">
    <location>
        <begin position="108"/>
        <end position="128"/>
    </location>
</feature>
<feature type="compositionally biased region" description="Gly residues" evidence="1">
    <location>
        <begin position="412"/>
        <end position="421"/>
    </location>
</feature>
<feature type="compositionally biased region" description="Basic residues" evidence="1">
    <location>
        <begin position="221"/>
        <end position="249"/>
    </location>
</feature>
<proteinExistence type="predicted"/>
<feature type="region of interest" description="Disordered" evidence="1">
    <location>
        <begin position="162"/>
        <end position="184"/>
    </location>
</feature>
<reference evidence="2" key="1">
    <citation type="submission" date="2020-02" db="EMBL/GenBank/DDBJ databases">
        <authorList>
            <person name="Meier V. D."/>
        </authorList>
    </citation>
    <scope>NUCLEOTIDE SEQUENCE</scope>
    <source>
        <strain evidence="2">AVDCRST_MAG07</strain>
    </source>
</reference>
<accession>A0A6J4LA04</accession>
<feature type="compositionally biased region" description="Basic residues" evidence="1">
    <location>
        <begin position="364"/>
        <end position="373"/>
    </location>
</feature>
<sequence length="436" mass="46974">DRPGARRRRARGPAGAALARAPRRGARGGRQLPGPGRAVASSAPAGRRRRPSAAAARSAPGRRTRPAPGRPGRRAGPDAAGRRRGAVRSAHGQRQPRPVRAVRDAVGRADPGLAAARAGLGLRQPAADAARRRRRPHRPGTGSRPPPRAGLLAGRRRAAVLRRAGARAPRPRRAAHGRRLPRAVRRGAARRCPVVRCRLVRPRRRVRGVQQPARTALALRPAHRRTARRPVAARRRRRPATRARPRRGRHGPDRLHRLRRAVEDAVLAGRPGPDRLPLRSSRHAGAARHDRARDGAVRRRGGSGRGPRRRAGTAAAGPVRPLPRPDRCRLRHRPLLLAAAARRAGDVDPREQPVRAPRRRPVRHLRPGGRLHRGQPADHRLRAGGGDRPRPRGRRGAGARPCGARVVAPLDGGAGPAGGGHGRVHRGWPGPAAVVV</sequence>
<dbReference type="AlphaFoldDB" id="A0A6J4LA04"/>
<feature type="region of interest" description="Disordered" evidence="1">
    <location>
        <begin position="364"/>
        <end position="436"/>
    </location>
</feature>
<feature type="compositionally biased region" description="Low complexity" evidence="1">
    <location>
        <begin position="139"/>
        <end position="150"/>
    </location>
</feature>
<feature type="region of interest" description="Disordered" evidence="1">
    <location>
        <begin position="1"/>
        <end position="150"/>
    </location>
</feature>
<feature type="region of interest" description="Disordered" evidence="1">
    <location>
        <begin position="221"/>
        <end position="327"/>
    </location>
</feature>
<feature type="compositionally biased region" description="Basic residues" evidence="1">
    <location>
        <begin position="169"/>
        <end position="184"/>
    </location>
</feature>
<evidence type="ECO:0000313" key="2">
    <source>
        <dbReference type="EMBL" id="CAA9327905.1"/>
    </source>
</evidence>
<feature type="compositionally biased region" description="Low complexity" evidence="1">
    <location>
        <begin position="29"/>
        <end position="45"/>
    </location>
</feature>
<dbReference type="EMBL" id="CADCUB010000085">
    <property type="protein sequence ID" value="CAA9327905.1"/>
    <property type="molecule type" value="Genomic_DNA"/>
</dbReference>
<evidence type="ECO:0000256" key="1">
    <source>
        <dbReference type="SAM" id="MobiDB-lite"/>
    </source>
</evidence>
<feature type="compositionally biased region" description="Basic residues" evidence="1">
    <location>
        <begin position="298"/>
        <end position="311"/>
    </location>
</feature>
<feature type="compositionally biased region" description="Basic and acidic residues" evidence="1">
    <location>
        <begin position="375"/>
        <end position="390"/>
    </location>
</feature>